<protein>
    <submittedName>
        <fullName evidence="3">SDR family oxidoreductase</fullName>
    </submittedName>
</protein>
<evidence type="ECO:0000256" key="1">
    <source>
        <dbReference type="ARBA" id="ARBA00006484"/>
    </source>
</evidence>
<dbReference type="SUPFAM" id="SSF51735">
    <property type="entry name" value="NAD(P)-binding Rossmann-fold domains"/>
    <property type="match status" value="1"/>
</dbReference>
<keyword evidence="4" id="KW-1185">Reference proteome</keyword>
<organism evidence="3 4">
    <name type="scientific">Gilvimarinus gilvus</name>
    <dbReference type="NCBI Taxonomy" id="3058038"/>
    <lineage>
        <taxon>Bacteria</taxon>
        <taxon>Pseudomonadati</taxon>
        <taxon>Pseudomonadota</taxon>
        <taxon>Gammaproteobacteria</taxon>
        <taxon>Cellvibrionales</taxon>
        <taxon>Cellvibrionaceae</taxon>
        <taxon>Gilvimarinus</taxon>
    </lineage>
</organism>
<dbReference type="InterPro" id="IPR036291">
    <property type="entry name" value="NAD(P)-bd_dom_sf"/>
</dbReference>
<dbReference type="Proteomes" id="UP001273505">
    <property type="component" value="Unassembled WGS sequence"/>
</dbReference>
<name>A0ABU4S2F1_9GAMM</name>
<accession>A0ABU4S2F1</accession>
<dbReference type="Gene3D" id="3.40.50.720">
    <property type="entry name" value="NAD(P)-binding Rossmann-like Domain"/>
    <property type="match status" value="1"/>
</dbReference>
<comment type="caution">
    <text evidence="3">The sequence shown here is derived from an EMBL/GenBank/DDBJ whole genome shotgun (WGS) entry which is preliminary data.</text>
</comment>
<proteinExistence type="inferred from homology"/>
<gene>
    <name evidence="3" type="ORF">SCD92_18395</name>
</gene>
<dbReference type="RefSeq" id="WP_302723680.1">
    <property type="nucleotide sequence ID" value="NZ_JAULRU010000675.1"/>
</dbReference>
<evidence type="ECO:0000313" key="3">
    <source>
        <dbReference type="EMBL" id="MDX6851352.1"/>
    </source>
</evidence>
<dbReference type="PANTHER" id="PTHR48107:SF7">
    <property type="entry name" value="RE15974P"/>
    <property type="match status" value="1"/>
</dbReference>
<reference evidence="3 4" key="1">
    <citation type="submission" date="2023-11" db="EMBL/GenBank/DDBJ databases">
        <title>Gilvimarinus fulvus sp. nov., isolated from the surface of Kelp.</title>
        <authorList>
            <person name="Sun Y.Y."/>
            <person name="Gong Y."/>
            <person name="Du Z.J."/>
        </authorList>
    </citation>
    <scope>NUCLEOTIDE SEQUENCE [LARGE SCALE GENOMIC DNA]</scope>
    <source>
        <strain evidence="3 4">SDUM040013</strain>
    </source>
</reference>
<dbReference type="PANTHER" id="PTHR48107">
    <property type="entry name" value="NADPH-DEPENDENT ALDEHYDE REDUCTASE-LIKE PROTEIN, CHLOROPLASTIC-RELATED"/>
    <property type="match status" value="1"/>
</dbReference>
<dbReference type="PRINTS" id="PR00081">
    <property type="entry name" value="GDHRDH"/>
</dbReference>
<evidence type="ECO:0000313" key="4">
    <source>
        <dbReference type="Proteomes" id="UP001273505"/>
    </source>
</evidence>
<dbReference type="EMBL" id="JAXAFO010000051">
    <property type="protein sequence ID" value="MDX6851352.1"/>
    <property type="molecule type" value="Genomic_DNA"/>
</dbReference>
<comment type="similarity">
    <text evidence="1">Belongs to the short-chain dehydrogenases/reductases (SDR) family.</text>
</comment>
<keyword evidence="2" id="KW-0560">Oxidoreductase</keyword>
<dbReference type="InterPro" id="IPR002347">
    <property type="entry name" value="SDR_fam"/>
</dbReference>
<dbReference type="NCBIfam" id="NF004777">
    <property type="entry name" value="PRK06123.1"/>
    <property type="match status" value="1"/>
</dbReference>
<evidence type="ECO:0000256" key="2">
    <source>
        <dbReference type="ARBA" id="ARBA00023002"/>
    </source>
</evidence>
<sequence length="250" mass="26489">MVQDKVAIVTGGSRGIGAETAKLLAENGYAVCINYLRNDSAAQKIKDEITTLGGHCITIKADVSASEAVSRLFETVDRKLGTVSVLVNNAGILKQQCRLDEISEQRFTEVFQTNVMSCFLCTKEAIKRMSTKYGGSGGVIVNVSSGASKSGSPNEYVDYAASKGAIDSLTRGVALEVAAEGIRVNAVRPGLIYTEMHASGGEPNRVQRLESKIPLQRGGKPKEVAQAILWLATEKSSFVTGSFVDPAGGL</sequence>
<dbReference type="Pfam" id="PF13561">
    <property type="entry name" value="adh_short_C2"/>
    <property type="match status" value="1"/>
</dbReference>
<dbReference type="PRINTS" id="PR00080">
    <property type="entry name" value="SDRFAMILY"/>
</dbReference>
<dbReference type="CDD" id="cd05233">
    <property type="entry name" value="SDR_c"/>
    <property type="match status" value="1"/>
</dbReference>